<accession>A0A7M2WVV0</accession>
<organism evidence="3 4">
    <name type="scientific">Humisphaera borealis</name>
    <dbReference type="NCBI Taxonomy" id="2807512"/>
    <lineage>
        <taxon>Bacteria</taxon>
        <taxon>Pseudomonadati</taxon>
        <taxon>Planctomycetota</taxon>
        <taxon>Phycisphaerae</taxon>
        <taxon>Tepidisphaerales</taxon>
        <taxon>Tepidisphaeraceae</taxon>
        <taxon>Humisphaera</taxon>
    </lineage>
</organism>
<dbReference type="AlphaFoldDB" id="A0A7M2WVV0"/>
<evidence type="ECO:0000313" key="4">
    <source>
        <dbReference type="Proteomes" id="UP000593765"/>
    </source>
</evidence>
<evidence type="ECO:0000259" key="2">
    <source>
        <dbReference type="Pfam" id="PF00561"/>
    </source>
</evidence>
<name>A0A7M2WVV0_9BACT</name>
<dbReference type="EMBL" id="CP063458">
    <property type="protein sequence ID" value="QOV89454.1"/>
    <property type="molecule type" value="Genomic_DNA"/>
</dbReference>
<feature type="domain" description="AB hydrolase-1" evidence="2">
    <location>
        <begin position="88"/>
        <end position="185"/>
    </location>
</feature>
<proteinExistence type="predicted"/>
<dbReference type="Gene3D" id="3.40.50.1820">
    <property type="entry name" value="alpha/beta hydrolase"/>
    <property type="match status" value="1"/>
</dbReference>
<keyword evidence="4" id="KW-1185">Reference proteome</keyword>
<sequence>MTQSTAPTSRTGKPRRRHRRIAAVLLVGYSMLWIFGGCADMFLLHPTTGTIATDGATRMEIPVAGTTPVEVYARRVNVSPGKEPQAFILVFDGNGGRAENAVFWGDDLARQHAVEVWSMNYPGFGGSPGKARLSGIAASALATYDAIKQKAGDRPVVVWGASMGSTAALHIAAHRPVVGLVLTNPPPLRQLILGRYGWWNLWILALPVSSGIPSDLDNVANAATVKCPAVIVTAQDDFTVPAGYQQKVIDAYAGPKQLVPLPNAGHNTPAGQSNPTAWYAAIDWLWTQVGVGN</sequence>
<dbReference type="RefSeq" id="WP_241179950.1">
    <property type="nucleotide sequence ID" value="NZ_CP063458.1"/>
</dbReference>
<dbReference type="Pfam" id="PF00561">
    <property type="entry name" value="Abhydrolase_1"/>
    <property type="match status" value="1"/>
</dbReference>
<dbReference type="GO" id="GO:0016787">
    <property type="term" value="F:hydrolase activity"/>
    <property type="evidence" value="ECO:0007669"/>
    <property type="project" value="UniProtKB-KW"/>
</dbReference>
<dbReference type="Proteomes" id="UP000593765">
    <property type="component" value="Chromosome"/>
</dbReference>
<dbReference type="PANTHER" id="PTHR12277:SF79">
    <property type="entry name" value="XAA-PRO DIPEPTIDYL-PEPTIDASE-RELATED"/>
    <property type="match status" value="1"/>
</dbReference>
<keyword evidence="3" id="KW-0378">Hydrolase</keyword>
<dbReference type="InterPro" id="IPR029058">
    <property type="entry name" value="AB_hydrolase_fold"/>
</dbReference>
<dbReference type="KEGG" id="hbs:IPV69_25195"/>
<gene>
    <name evidence="3" type="ORF">IPV69_25195</name>
</gene>
<keyword evidence="1" id="KW-0472">Membrane</keyword>
<keyword evidence="1" id="KW-0812">Transmembrane</keyword>
<reference evidence="3 4" key="1">
    <citation type="submission" date="2020-10" db="EMBL/GenBank/DDBJ databases">
        <title>Wide distribution of Phycisphaera-like planctomycetes from WD2101 soil group in peatlands and genome analysis of the first cultivated representative.</title>
        <authorList>
            <person name="Dedysh S.N."/>
            <person name="Beletsky A.V."/>
            <person name="Ivanova A."/>
            <person name="Kulichevskaya I.S."/>
            <person name="Suzina N.E."/>
            <person name="Philippov D.A."/>
            <person name="Rakitin A.L."/>
            <person name="Mardanov A.V."/>
            <person name="Ravin N.V."/>
        </authorList>
    </citation>
    <scope>NUCLEOTIDE SEQUENCE [LARGE SCALE GENOMIC DNA]</scope>
    <source>
        <strain evidence="3 4">M1803</strain>
    </source>
</reference>
<feature type="transmembrane region" description="Helical" evidence="1">
    <location>
        <begin position="21"/>
        <end position="44"/>
    </location>
</feature>
<keyword evidence="1" id="KW-1133">Transmembrane helix</keyword>
<dbReference type="InterPro" id="IPR000073">
    <property type="entry name" value="AB_hydrolase_1"/>
</dbReference>
<dbReference type="PANTHER" id="PTHR12277">
    <property type="entry name" value="ALPHA/BETA HYDROLASE DOMAIN-CONTAINING PROTEIN"/>
    <property type="match status" value="1"/>
</dbReference>
<evidence type="ECO:0000256" key="1">
    <source>
        <dbReference type="SAM" id="Phobius"/>
    </source>
</evidence>
<dbReference type="SUPFAM" id="SSF53474">
    <property type="entry name" value="alpha/beta-Hydrolases"/>
    <property type="match status" value="1"/>
</dbReference>
<protein>
    <submittedName>
        <fullName evidence="3">Alpha/beta fold hydrolase</fullName>
    </submittedName>
</protein>
<evidence type="ECO:0000313" key="3">
    <source>
        <dbReference type="EMBL" id="QOV89454.1"/>
    </source>
</evidence>